<proteinExistence type="predicted"/>
<sequence length="763" mass="86722">VGCRRIGNVEQHLANPTSTTLLHQLRDLWRSPRGTVLRIEALALVAIILSFFLAFFGCCRRWSNRWIVQKRFLAAHVLSLSLGTYSIGLMQSSSVKSEMYPIRAGPFSKMIFQLCLYCGYVLLMSFSTISTVFGNLAISTLSAIILVRGFHRSLALVLPSRIREQIGDLYPKETIALAANNKTTIEDVCLGYSLSHLLQRRFLGMDSVREVDSKRTDFERCVQRYRSGANDYKWTWKAIEFELAFLYEVFFTSNEFLHFYQAKGASIWALASFIGICLVGVATAIPGTMASRHRVASTGPPNAGTVVVETTTADLIITLAILVSLALLQLVQLIRCWTSNWARVAFACKYSMHWQTLRNQFLVGLHDRLRAFVVTRMNWFDKYLWQDKLGQYSLVDSEKTRRVRKRHYSASSWFQLVKIVGVQYIGQVVRELLWAGDMNEPPIGLHDDVKTSVANFLGKIKSSRIGKEWSSLFVDNGIDASSLLPYSNVTLPWMRQGGENDVLSEPEAYAFTLRAMVWHVATWYCDKAEQEGGGGAGQQEKNRRVAIALSRYCAYLVVSAPELLPGPTVQRLQTKEVFDDAEDRVREVMLRTHRQERTAAMVLEKLPARFNNNVQAAVRYFYNNYNIFWTGVFLGRQLRGELRAPPHECTRRSDDPWEVLALLWVQTLLYAAPYGDKEAHRQRLSQGGEFITHLWALLYHLGIDSWEHEEDAKQEEETVEREAEETTMRTSSSQQAAGCTKGTSSTTARLRRTRSLPTAGLDY</sequence>
<keyword evidence="5" id="KW-1185">Reference proteome</keyword>
<keyword evidence="2" id="KW-1133">Transmembrane helix</keyword>
<organism evidence="4 5">
    <name type="scientific">Panicum virgatum</name>
    <name type="common">Blackwell switchgrass</name>
    <dbReference type="NCBI Taxonomy" id="38727"/>
    <lineage>
        <taxon>Eukaryota</taxon>
        <taxon>Viridiplantae</taxon>
        <taxon>Streptophyta</taxon>
        <taxon>Embryophyta</taxon>
        <taxon>Tracheophyta</taxon>
        <taxon>Spermatophyta</taxon>
        <taxon>Magnoliopsida</taxon>
        <taxon>Liliopsida</taxon>
        <taxon>Poales</taxon>
        <taxon>Poaceae</taxon>
        <taxon>PACMAD clade</taxon>
        <taxon>Panicoideae</taxon>
        <taxon>Panicodae</taxon>
        <taxon>Paniceae</taxon>
        <taxon>Panicinae</taxon>
        <taxon>Panicum</taxon>
        <taxon>Panicum sect. Hiantes</taxon>
    </lineage>
</organism>
<comment type="caution">
    <text evidence="4">The sequence shown here is derived from an EMBL/GenBank/DDBJ whole genome shotgun (WGS) entry which is preliminary data.</text>
</comment>
<feature type="transmembrane region" description="Helical" evidence="2">
    <location>
        <begin position="110"/>
        <end position="138"/>
    </location>
</feature>
<dbReference type="Pfam" id="PF13968">
    <property type="entry name" value="DUF4220"/>
    <property type="match status" value="1"/>
</dbReference>
<feature type="transmembrane region" description="Helical" evidence="2">
    <location>
        <begin position="36"/>
        <end position="59"/>
    </location>
</feature>
<protein>
    <recommendedName>
        <fullName evidence="3">DUF4220 domain-containing protein</fullName>
    </recommendedName>
</protein>
<feature type="domain" description="DUF4220" evidence="3">
    <location>
        <begin position="177"/>
        <end position="396"/>
    </location>
</feature>
<evidence type="ECO:0000256" key="1">
    <source>
        <dbReference type="SAM" id="MobiDB-lite"/>
    </source>
</evidence>
<dbReference type="EMBL" id="CM029052">
    <property type="protein sequence ID" value="KAG2556232.1"/>
    <property type="molecule type" value="Genomic_DNA"/>
</dbReference>
<reference evidence="4" key="1">
    <citation type="submission" date="2020-05" db="EMBL/GenBank/DDBJ databases">
        <title>WGS assembly of Panicum virgatum.</title>
        <authorList>
            <person name="Lovell J.T."/>
            <person name="Jenkins J."/>
            <person name="Shu S."/>
            <person name="Juenger T.E."/>
            <person name="Schmutz J."/>
        </authorList>
    </citation>
    <scope>NUCLEOTIDE SEQUENCE</scope>
    <source>
        <strain evidence="4">AP13</strain>
    </source>
</reference>
<dbReference type="AlphaFoldDB" id="A0A8T0P7T1"/>
<feature type="non-terminal residue" evidence="4">
    <location>
        <position position="1"/>
    </location>
</feature>
<dbReference type="InterPro" id="IPR007658">
    <property type="entry name" value="DUF594"/>
</dbReference>
<evidence type="ECO:0000256" key="2">
    <source>
        <dbReference type="SAM" id="Phobius"/>
    </source>
</evidence>
<dbReference type="PANTHER" id="PTHR31325">
    <property type="entry name" value="OS01G0798800 PROTEIN-RELATED"/>
    <property type="match status" value="1"/>
</dbReference>
<accession>A0A8T0P7T1</accession>
<gene>
    <name evidence="4" type="ORF">PVAP13_8NG069800</name>
</gene>
<feature type="transmembrane region" description="Helical" evidence="2">
    <location>
        <begin position="267"/>
        <end position="285"/>
    </location>
</feature>
<evidence type="ECO:0000259" key="3">
    <source>
        <dbReference type="Pfam" id="PF13968"/>
    </source>
</evidence>
<feature type="compositionally biased region" description="Acidic residues" evidence="1">
    <location>
        <begin position="710"/>
        <end position="719"/>
    </location>
</feature>
<name>A0A8T0P7T1_PANVG</name>
<dbReference type="Proteomes" id="UP000823388">
    <property type="component" value="Chromosome 8N"/>
</dbReference>
<feature type="transmembrane region" description="Helical" evidence="2">
    <location>
        <begin position="71"/>
        <end position="90"/>
    </location>
</feature>
<dbReference type="Pfam" id="PF04578">
    <property type="entry name" value="DUF594"/>
    <property type="match status" value="1"/>
</dbReference>
<keyword evidence="2" id="KW-0812">Transmembrane</keyword>
<keyword evidence="2" id="KW-0472">Membrane</keyword>
<evidence type="ECO:0000313" key="4">
    <source>
        <dbReference type="EMBL" id="KAG2556232.1"/>
    </source>
</evidence>
<feature type="region of interest" description="Disordered" evidence="1">
    <location>
        <begin position="710"/>
        <end position="763"/>
    </location>
</feature>
<evidence type="ECO:0000313" key="5">
    <source>
        <dbReference type="Proteomes" id="UP000823388"/>
    </source>
</evidence>
<dbReference type="InterPro" id="IPR025315">
    <property type="entry name" value="DUF4220"/>
</dbReference>